<keyword evidence="3" id="KW-1185">Reference proteome</keyword>
<accession>A4B987</accession>
<dbReference type="InterPro" id="IPR005122">
    <property type="entry name" value="Uracil-DNA_glycosylase-like"/>
</dbReference>
<evidence type="ECO:0000313" key="2">
    <source>
        <dbReference type="EMBL" id="EAR11188.1"/>
    </source>
</evidence>
<evidence type="ECO:0000259" key="1">
    <source>
        <dbReference type="SMART" id="SM00986"/>
    </source>
</evidence>
<dbReference type="STRING" id="314283.MED297_19912"/>
<dbReference type="HOGENOM" id="CLU_094865_0_0_6"/>
<dbReference type="Gene3D" id="3.40.470.10">
    <property type="entry name" value="Uracil-DNA glycosylase-like domain"/>
    <property type="match status" value="1"/>
</dbReference>
<protein>
    <recommendedName>
        <fullName evidence="1">Uracil-DNA glycosylase-like domain-containing protein</fullName>
    </recommendedName>
</protein>
<feature type="domain" description="Uracil-DNA glycosylase-like" evidence="1">
    <location>
        <begin position="8"/>
        <end position="164"/>
    </location>
</feature>
<dbReference type="InterPro" id="IPR026353">
    <property type="entry name" value="Hypoxan-DNA_Glyclase"/>
</dbReference>
<evidence type="ECO:0000313" key="3">
    <source>
        <dbReference type="Proteomes" id="UP000005953"/>
    </source>
</evidence>
<name>A4B987_9GAMM</name>
<dbReference type="RefSeq" id="WP_008044680.1">
    <property type="nucleotide sequence ID" value="NZ_CH724151.1"/>
</dbReference>
<proteinExistence type="predicted"/>
<sequence length="171" mass="19088">MNRVESFALAAGEAPRVLVLGSMPGVASLTAVQYYAHPRNAFWPIMADFFGFDRDAPYDDRLAALLAKRVALWDVLQSCVRPGSLDSAIERDSMVPNPIDSWMATQPSLQTVLLNGGRAATEFRRYFKAILSNPNIEVVTLPSTSPAYAAMRFEEKRDRWHHALHRALQPS</sequence>
<dbReference type="InterPro" id="IPR036895">
    <property type="entry name" value="Uracil-DNA_glycosylase-like_sf"/>
</dbReference>
<comment type="caution">
    <text evidence="2">The sequence shown here is derived from an EMBL/GenBank/DDBJ whole genome shotgun (WGS) entry which is preliminary data.</text>
</comment>
<gene>
    <name evidence="2" type="ORF">MED297_19912</name>
</gene>
<dbReference type="Pfam" id="PF03167">
    <property type="entry name" value="UDG"/>
    <property type="match status" value="1"/>
</dbReference>
<dbReference type="SMART" id="SM00987">
    <property type="entry name" value="UreE_C"/>
    <property type="match status" value="1"/>
</dbReference>
<reference evidence="2 3" key="1">
    <citation type="submission" date="2006-02" db="EMBL/GenBank/DDBJ databases">
        <authorList>
            <person name="Pinhassi J."/>
            <person name="Pedros-Alio C."/>
            <person name="Ferriera S."/>
            <person name="Johnson J."/>
            <person name="Kravitz S."/>
            <person name="Halpern A."/>
            <person name="Remington K."/>
            <person name="Beeson K."/>
            <person name="Tran B."/>
            <person name="Rogers Y.-H."/>
            <person name="Friedman R."/>
            <person name="Venter J.C."/>
        </authorList>
    </citation>
    <scope>NUCLEOTIDE SEQUENCE [LARGE SCALE GENOMIC DNA]</scope>
    <source>
        <strain evidence="2 3">MED297</strain>
    </source>
</reference>
<dbReference type="SUPFAM" id="SSF52141">
    <property type="entry name" value="Uracil-DNA glycosylase-like"/>
    <property type="match status" value="1"/>
</dbReference>
<dbReference type="AlphaFoldDB" id="A4B987"/>
<organism evidence="2 3">
    <name type="scientific">Reinekea blandensis MED297</name>
    <dbReference type="NCBI Taxonomy" id="314283"/>
    <lineage>
        <taxon>Bacteria</taxon>
        <taxon>Pseudomonadati</taxon>
        <taxon>Pseudomonadota</taxon>
        <taxon>Gammaproteobacteria</taxon>
        <taxon>Oceanospirillales</taxon>
        <taxon>Saccharospirillaceae</taxon>
        <taxon>Reinekea</taxon>
    </lineage>
</organism>
<dbReference type="SMART" id="SM00986">
    <property type="entry name" value="UDG"/>
    <property type="match status" value="1"/>
</dbReference>
<dbReference type="Proteomes" id="UP000005953">
    <property type="component" value="Unassembled WGS sequence"/>
</dbReference>
<dbReference type="EMBL" id="AAOE01000001">
    <property type="protein sequence ID" value="EAR11188.1"/>
    <property type="molecule type" value="Genomic_DNA"/>
</dbReference>
<dbReference type="NCBIfam" id="TIGR04274">
    <property type="entry name" value="hypoxanDNAglyco"/>
    <property type="match status" value="1"/>
</dbReference>
<dbReference type="OrthoDB" id="9799921at2"/>
<dbReference type="CDD" id="cd10032">
    <property type="entry name" value="UDG-F6_HDG"/>
    <property type="match status" value="1"/>
</dbReference>